<evidence type="ECO:0000313" key="28">
    <source>
        <dbReference type="Proteomes" id="UP001497644"/>
    </source>
</evidence>
<evidence type="ECO:0000256" key="9">
    <source>
        <dbReference type="ARBA" id="ARBA00022723"/>
    </source>
</evidence>
<dbReference type="PANTHER" id="PTHR11533">
    <property type="entry name" value="PROTEASE M1 ZINC METALLOPROTEASE"/>
    <property type="match status" value="1"/>
</dbReference>
<dbReference type="Proteomes" id="UP001497644">
    <property type="component" value="Chromosome 7"/>
</dbReference>
<dbReference type="GO" id="GO:0008270">
    <property type="term" value="F:zinc ion binding"/>
    <property type="evidence" value="ECO:0007669"/>
    <property type="project" value="UniProtKB-UniRule"/>
</dbReference>
<keyword evidence="11 22" id="KW-0378">Hydrolase</keyword>
<dbReference type="GO" id="GO:0098552">
    <property type="term" value="C:side of membrane"/>
    <property type="evidence" value="ECO:0007669"/>
    <property type="project" value="UniProtKB-KW"/>
</dbReference>
<keyword evidence="6" id="KW-0336">GPI-anchor</keyword>
<evidence type="ECO:0000256" key="10">
    <source>
        <dbReference type="ARBA" id="ARBA00022729"/>
    </source>
</evidence>
<evidence type="ECO:0000256" key="19">
    <source>
        <dbReference type="PIRSR" id="PIRSR634016-1"/>
    </source>
</evidence>
<accession>A0AAV2P5B9</accession>
<dbReference type="SUPFAM" id="SSF63737">
    <property type="entry name" value="Leukotriene A4 hydrolase N-terminal domain"/>
    <property type="match status" value="1"/>
</dbReference>
<dbReference type="Gene3D" id="1.25.50.20">
    <property type="match status" value="1"/>
</dbReference>
<evidence type="ECO:0000256" key="23">
    <source>
        <dbReference type="SAM" id="SignalP"/>
    </source>
</evidence>
<feature type="binding site" evidence="20">
    <location>
        <position position="337"/>
    </location>
    <ligand>
        <name>Zn(2+)</name>
        <dbReference type="ChEBI" id="CHEBI:29105"/>
        <note>catalytic</note>
    </ligand>
</feature>
<dbReference type="PANTHER" id="PTHR11533:SF294">
    <property type="entry name" value="THYROTROPIN-RELEASING HORMONE-DEGRADING ECTOENZYME"/>
    <property type="match status" value="1"/>
</dbReference>
<evidence type="ECO:0000256" key="2">
    <source>
        <dbReference type="ARBA" id="ARBA00004609"/>
    </source>
</evidence>
<keyword evidence="4 22" id="KW-0031">Aminopeptidase</keyword>
<evidence type="ECO:0000256" key="4">
    <source>
        <dbReference type="ARBA" id="ARBA00022438"/>
    </source>
</evidence>
<evidence type="ECO:0000313" key="27">
    <source>
        <dbReference type="EMBL" id="CAL1686824.1"/>
    </source>
</evidence>
<dbReference type="AlphaFoldDB" id="A0AAV2P5B9"/>
<keyword evidence="5" id="KW-1003">Cell membrane</keyword>
<evidence type="ECO:0000259" key="26">
    <source>
        <dbReference type="Pfam" id="PF17900"/>
    </source>
</evidence>
<evidence type="ECO:0000256" key="13">
    <source>
        <dbReference type="ARBA" id="ARBA00022968"/>
    </source>
</evidence>
<gene>
    <name evidence="27" type="ORF">LPLAT_LOCUS12146</name>
</gene>
<evidence type="ECO:0000256" key="5">
    <source>
        <dbReference type="ARBA" id="ARBA00022475"/>
    </source>
</evidence>
<dbReference type="Pfam" id="PF01433">
    <property type="entry name" value="Peptidase_M1"/>
    <property type="match status" value="1"/>
</dbReference>
<dbReference type="Pfam" id="PF11838">
    <property type="entry name" value="ERAP1_C"/>
    <property type="match status" value="1"/>
</dbReference>
<dbReference type="InterPro" id="IPR024571">
    <property type="entry name" value="ERAP1-like_C_dom"/>
</dbReference>
<evidence type="ECO:0000256" key="7">
    <source>
        <dbReference type="ARBA" id="ARBA00022670"/>
    </source>
</evidence>
<name>A0AAV2P5B9_9HYME</name>
<dbReference type="CDD" id="cd09601">
    <property type="entry name" value="M1_APN-Q_like"/>
    <property type="match status" value="1"/>
</dbReference>
<dbReference type="FunFam" id="2.60.40.1910:FF:000008">
    <property type="entry name" value="Aminopeptidase"/>
    <property type="match status" value="1"/>
</dbReference>
<dbReference type="GO" id="GO:0006508">
    <property type="term" value="P:proteolysis"/>
    <property type="evidence" value="ECO:0007669"/>
    <property type="project" value="UniProtKB-KW"/>
</dbReference>
<feature type="site" description="Transition state stabilizer" evidence="21">
    <location>
        <position position="423"/>
    </location>
</feature>
<dbReference type="InterPro" id="IPR042097">
    <property type="entry name" value="Aminopeptidase_N-like_N_sf"/>
</dbReference>
<comment type="cofactor">
    <cofactor evidence="20 22">
        <name>Zn(2+)</name>
        <dbReference type="ChEBI" id="CHEBI:29105"/>
    </cofactor>
    <text evidence="20 22">Binds 1 zinc ion per subunit.</text>
</comment>
<evidence type="ECO:0000256" key="1">
    <source>
        <dbReference type="ARBA" id="ARBA00004606"/>
    </source>
</evidence>
<evidence type="ECO:0000256" key="22">
    <source>
        <dbReference type="RuleBase" id="RU364040"/>
    </source>
</evidence>
<dbReference type="Gene3D" id="1.10.390.10">
    <property type="entry name" value="Neutral Protease Domain 2"/>
    <property type="match status" value="1"/>
</dbReference>
<keyword evidence="8" id="KW-0812">Transmembrane</keyword>
<feature type="domain" description="ERAP1-like C-terminal" evidence="25">
    <location>
        <begin position="571"/>
        <end position="868"/>
    </location>
</feature>
<evidence type="ECO:0000256" key="14">
    <source>
        <dbReference type="ARBA" id="ARBA00022989"/>
    </source>
</evidence>
<feature type="binding site" evidence="20">
    <location>
        <position position="341"/>
    </location>
    <ligand>
        <name>Zn(2+)</name>
        <dbReference type="ChEBI" id="CHEBI:29105"/>
        <note>catalytic</note>
    </ligand>
</feature>
<keyword evidence="28" id="KW-1185">Reference proteome</keyword>
<dbReference type="Gene3D" id="2.60.40.1910">
    <property type="match status" value="1"/>
</dbReference>
<evidence type="ECO:0000256" key="11">
    <source>
        <dbReference type="ARBA" id="ARBA00022801"/>
    </source>
</evidence>
<keyword evidence="10 23" id="KW-0732">Signal</keyword>
<keyword evidence="17" id="KW-0325">Glycoprotein</keyword>
<dbReference type="GO" id="GO:0005737">
    <property type="term" value="C:cytoplasm"/>
    <property type="evidence" value="ECO:0007669"/>
    <property type="project" value="TreeGrafter"/>
</dbReference>
<feature type="active site" description="Proton acceptor" evidence="19">
    <location>
        <position position="338"/>
    </location>
</feature>
<keyword evidence="15 22" id="KW-0482">Metalloprotease</keyword>
<evidence type="ECO:0000256" key="17">
    <source>
        <dbReference type="ARBA" id="ARBA00023180"/>
    </source>
</evidence>
<comment type="subcellular location">
    <subcellularLocation>
        <location evidence="2">Cell membrane</location>
        <topology evidence="2">Lipid-anchor</topology>
        <topology evidence="2">GPI-anchor</topology>
    </subcellularLocation>
    <subcellularLocation>
        <location evidence="1">Membrane</location>
        <topology evidence="1">Single-pass type II membrane protein</topology>
    </subcellularLocation>
</comment>
<evidence type="ECO:0000256" key="6">
    <source>
        <dbReference type="ARBA" id="ARBA00022622"/>
    </source>
</evidence>
<dbReference type="InterPro" id="IPR045357">
    <property type="entry name" value="Aminopeptidase_N-like_N"/>
</dbReference>
<feature type="chain" id="PRO_5043348740" description="Aminopeptidase" evidence="23">
    <location>
        <begin position="20"/>
        <end position="902"/>
    </location>
</feature>
<dbReference type="EC" id="3.4.11.-" evidence="22"/>
<evidence type="ECO:0000256" key="8">
    <source>
        <dbReference type="ARBA" id="ARBA00022692"/>
    </source>
</evidence>
<dbReference type="SUPFAM" id="SSF55486">
    <property type="entry name" value="Metalloproteases ('zincins'), catalytic domain"/>
    <property type="match status" value="1"/>
</dbReference>
<dbReference type="GO" id="GO:0005615">
    <property type="term" value="C:extracellular space"/>
    <property type="evidence" value="ECO:0007669"/>
    <property type="project" value="TreeGrafter"/>
</dbReference>
<keyword evidence="9 20" id="KW-0479">Metal-binding</keyword>
<evidence type="ECO:0000256" key="18">
    <source>
        <dbReference type="ARBA" id="ARBA00023288"/>
    </source>
</evidence>
<dbReference type="Pfam" id="PF17900">
    <property type="entry name" value="Peptidase_M1_N"/>
    <property type="match status" value="1"/>
</dbReference>
<dbReference type="PRINTS" id="PR00756">
    <property type="entry name" value="ALADIPTASE"/>
</dbReference>
<dbReference type="Gene3D" id="2.60.40.1730">
    <property type="entry name" value="tricorn interacting facor f3 domain"/>
    <property type="match status" value="1"/>
</dbReference>
<dbReference type="InterPro" id="IPR050344">
    <property type="entry name" value="Peptidase_M1_aminopeptidases"/>
</dbReference>
<evidence type="ECO:0000256" key="12">
    <source>
        <dbReference type="ARBA" id="ARBA00022833"/>
    </source>
</evidence>
<dbReference type="GO" id="GO:0070006">
    <property type="term" value="F:metalloaminopeptidase activity"/>
    <property type="evidence" value="ECO:0007669"/>
    <property type="project" value="TreeGrafter"/>
</dbReference>
<protein>
    <recommendedName>
        <fullName evidence="22">Aminopeptidase</fullName>
        <ecNumber evidence="22">3.4.11.-</ecNumber>
    </recommendedName>
</protein>
<feature type="domain" description="Peptidase M1 membrane alanine aminopeptidase" evidence="24">
    <location>
        <begin position="268"/>
        <end position="490"/>
    </location>
</feature>
<dbReference type="InterPro" id="IPR027268">
    <property type="entry name" value="Peptidase_M4/M1_CTD_sf"/>
</dbReference>
<evidence type="ECO:0000259" key="24">
    <source>
        <dbReference type="Pfam" id="PF01433"/>
    </source>
</evidence>
<dbReference type="GO" id="GO:0043171">
    <property type="term" value="P:peptide catabolic process"/>
    <property type="evidence" value="ECO:0007669"/>
    <property type="project" value="TreeGrafter"/>
</dbReference>
<keyword evidence="12 20" id="KW-0862">Zinc</keyword>
<dbReference type="FunFam" id="1.10.390.10:FF:000013">
    <property type="entry name" value="Aminopeptidase N"/>
    <property type="match status" value="1"/>
</dbReference>
<keyword evidence="7 22" id="KW-0645">Protease</keyword>
<keyword evidence="14" id="KW-1133">Transmembrane helix</keyword>
<keyword evidence="18" id="KW-0449">Lipoprotein</keyword>
<dbReference type="InterPro" id="IPR014782">
    <property type="entry name" value="Peptidase_M1_dom"/>
</dbReference>
<keyword evidence="13" id="KW-0735">Signal-anchor</keyword>
<dbReference type="EMBL" id="OZ034830">
    <property type="protein sequence ID" value="CAL1686824.1"/>
    <property type="molecule type" value="Genomic_DNA"/>
</dbReference>
<proteinExistence type="inferred from homology"/>
<evidence type="ECO:0000256" key="15">
    <source>
        <dbReference type="ARBA" id="ARBA00023049"/>
    </source>
</evidence>
<feature type="domain" description="Aminopeptidase N-like N-terminal" evidence="26">
    <location>
        <begin position="44"/>
        <end position="233"/>
    </location>
</feature>
<evidence type="ECO:0000256" key="21">
    <source>
        <dbReference type="PIRSR" id="PIRSR634016-4"/>
    </source>
</evidence>
<evidence type="ECO:0000259" key="25">
    <source>
        <dbReference type="Pfam" id="PF11838"/>
    </source>
</evidence>
<dbReference type="GO" id="GO:0005886">
    <property type="term" value="C:plasma membrane"/>
    <property type="evidence" value="ECO:0007669"/>
    <property type="project" value="UniProtKB-SubCell"/>
</dbReference>
<dbReference type="GO" id="GO:0042277">
    <property type="term" value="F:peptide binding"/>
    <property type="evidence" value="ECO:0007669"/>
    <property type="project" value="TreeGrafter"/>
</dbReference>
<sequence>MAILKLLINIGLIFTATAALPVDKDSRNDSHVAVNYRLPDNVTPVYYNIKLIPYIEEGNFTFDGESRVNITIRRKTRDLSLHSLELTIDEAATSLFDNDGIVYMPATYNYDNITQILVLNFDNELSPGNYTLKMRYVGILNDDLQGFFRTSYVNEEGNKVWLAASHFEATWARRAFPCWDEPALKATFDISIKHDRNYTALSNMPIREQSDDGNEDGTVWTHFDTTPIMSTYLVAFVVADYVRVPNEDGTVNMWCRSKLAPYVKFAQEVAEKSGRLLTEYTNSTDKVPKMDHVAVPRFRAGAMENWGLIIYIERSFAYDERFGTIPSKQNVAVTAAHEMAHQWFGNVVSPLWWSHVWLNEGFASFFQNYILNQIFEDWRVMEDFVVTTQQSALHIDIAKNMKPITFEVNSPKEIESLFSYSSYGKAPAILRMLQHIITDEVFRKGIIKYLHTHQFSSATSDDLWNALQAILDESDVPHNAYRLKEVMDTWIKQRHFPVVHVTRNNDTDEIILTQEHFRPESEDKHVDDDRWWIPLTFATQTNPNFSNTLPTHWLRPQDQNITIDGIDPNDWIIVNLQQMGYYRVNYDSSNWQKIANYLKSDNYTKIHVLNRAQIIDDAYHLMVANQLDILTFLDLISYLSQETDFIAWYPMFEILEITEDFYKFPGTEFFKTYILEILNGLVKNVGYEEDPAEDDLTKFKRSQALKWACSFGLSECKRMATVKLNEHFADPKTHKVSPNLREWTYCNGVMEANASTWNKLLGIYVNKSNKEALKYLACSENPDILINFINISTSNNSIIQDEDHNIIHSSIITKHADNNVIVDYVLANLEKIVSRKYDMNDALGDIIDNVHSNEQLDKISKFVKNKFKEEVYKDVQGKVKERKSELSDIFAIFRPPIIEERK</sequence>
<evidence type="ECO:0000256" key="3">
    <source>
        <dbReference type="ARBA" id="ARBA00010136"/>
    </source>
</evidence>
<evidence type="ECO:0000256" key="16">
    <source>
        <dbReference type="ARBA" id="ARBA00023136"/>
    </source>
</evidence>
<keyword evidence="16" id="KW-0472">Membrane</keyword>
<feature type="binding site" evidence="20">
    <location>
        <position position="360"/>
    </location>
    <ligand>
        <name>Zn(2+)</name>
        <dbReference type="ChEBI" id="CHEBI:29105"/>
        <note>catalytic</note>
    </ligand>
</feature>
<dbReference type="InterPro" id="IPR034016">
    <property type="entry name" value="M1_APN-typ"/>
</dbReference>
<comment type="similarity">
    <text evidence="3 22">Belongs to the peptidase M1 family.</text>
</comment>
<organism evidence="27 28">
    <name type="scientific">Lasius platythorax</name>
    <dbReference type="NCBI Taxonomy" id="488582"/>
    <lineage>
        <taxon>Eukaryota</taxon>
        <taxon>Metazoa</taxon>
        <taxon>Ecdysozoa</taxon>
        <taxon>Arthropoda</taxon>
        <taxon>Hexapoda</taxon>
        <taxon>Insecta</taxon>
        <taxon>Pterygota</taxon>
        <taxon>Neoptera</taxon>
        <taxon>Endopterygota</taxon>
        <taxon>Hymenoptera</taxon>
        <taxon>Apocrita</taxon>
        <taxon>Aculeata</taxon>
        <taxon>Formicoidea</taxon>
        <taxon>Formicidae</taxon>
        <taxon>Formicinae</taxon>
        <taxon>Lasius</taxon>
        <taxon>Lasius</taxon>
    </lineage>
</organism>
<dbReference type="FunFam" id="2.60.40.1730:FF:000012">
    <property type="entry name" value="Aminopeptidase N"/>
    <property type="match status" value="1"/>
</dbReference>
<dbReference type="InterPro" id="IPR001930">
    <property type="entry name" value="Peptidase_M1"/>
</dbReference>
<evidence type="ECO:0000256" key="20">
    <source>
        <dbReference type="PIRSR" id="PIRSR634016-3"/>
    </source>
</evidence>
<feature type="signal peptide" evidence="23">
    <location>
        <begin position="1"/>
        <end position="19"/>
    </location>
</feature>
<reference evidence="27" key="1">
    <citation type="submission" date="2024-04" db="EMBL/GenBank/DDBJ databases">
        <authorList>
            <consortium name="Molecular Ecology Group"/>
        </authorList>
    </citation>
    <scope>NUCLEOTIDE SEQUENCE</scope>
</reference>